<dbReference type="EMBL" id="UINC01026430">
    <property type="protein sequence ID" value="SVB03860.1"/>
    <property type="molecule type" value="Genomic_DNA"/>
</dbReference>
<evidence type="ECO:0000313" key="3">
    <source>
        <dbReference type="EMBL" id="SVB03860.1"/>
    </source>
</evidence>
<dbReference type="GO" id="GO:0016705">
    <property type="term" value="F:oxidoreductase activity, acting on paired donors, with incorporation or reduction of molecular oxygen"/>
    <property type="evidence" value="ECO:0007669"/>
    <property type="project" value="InterPro"/>
</dbReference>
<dbReference type="InterPro" id="IPR050564">
    <property type="entry name" value="F420-G6PD/mer"/>
</dbReference>
<evidence type="ECO:0000259" key="2">
    <source>
        <dbReference type="Pfam" id="PF00296"/>
    </source>
</evidence>
<dbReference type="Gene3D" id="3.20.20.30">
    <property type="entry name" value="Luciferase-like domain"/>
    <property type="match status" value="1"/>
</dbReference>
<reference evidence="3" key="1">
    <citation type="submission" date="2018-05" db="EMBL/GenBank/DDBJ databases">
        <authorList>
            <person name="Lanie J.A."/>
            <person name="Ng W.-L."/>
            <person name="Kazmierczak K.M."/>
            <person name="Andrzejewski T.M."/>
            <person name="Davidsen T.M."/>
            <person name="Wayne K.J."/>
            <person name="Tettelin H."/>
            <person name="Glass J.I."/>
            <person name="Rusch D."/>
            <person name="Podicherti R."/>
            <person name="Tsui H.-C.T."/>
            <person name="Winkler M.E."/>
        </authorList>
    </citation>
    <scope>NUCLEOTIDE SEQUENCE</scope>
</reference>
<protein>
    <recommendedName>
        <fullName evidence="2">Luciferase-like domain-containing protein</fullName>
    </recommendedName>
</protein>
<keyword evidence="1" id="KW-0560">Oxidoreductase</keyword>
<dbReference type="SUPFAM" id="SSF51679">
    <property type="entry name" value="Bacterial luciferase-like"/>
    <property type="match status" value="1"/>
</dbReference>
<dbReference type="InterPro" id="IPR036661">
    <property type="entry name" value="Luciferase-like_sf"/>
</dbReference>
<dbReference type="CDD" id="cd01097">
    <property type="entry name" value="Tetrahydromethanopterin_reductase"/>
    <property type="match status" value="1"/>
</dbReference>
<feature type="domain" description="Luciferase-like" evidence="2">
    <location>
        <begin position="13"/>
        <end position="286"/>
    </location>
</feature>
<sequence length="323" mass="34647">MVAAGVHIVPLMPSRDVIALVVEAERLGYDYCMVADEGVHPDIYACLGAAARETERIQLGVMTNGYTRHPAVTAAALATVNELSGGRVVATMLAGGSMVLGPMAIERRQPFRVVADTITVLKKLWSGETISWRGEHCSLDGAQLGMGAQDIPIWIAGRGPLVLGLAGEVADGVICTVKPDVGAALELVEESARQAGRPAPRPMYLGRICYTAELLEGQRRTLSYVLMDSPRRVLRSLGLDDDIEIVEHAARTNDPGRVDPLVTDELLRRYQIAGTPKECAAEVVRMAAEHDLHAVLIDALSMNLDENLSVIGNSLPIIKGTLT</sequence>
<organism evidence="3">
    <name type="scientific">marine metagenome</name>
    <dbReference type="NCBI Taxonomy" id="408172"/>
    <lineage>
        <taxon>unclassified sequences</taxon>
        <taxon>metagenomes</taxon>
        <taxon>ecological metagenomes</taxon>
    </lineage>
</organism>
<gene>
    <name evidence="3" type="ORF">METZ01_LOCUS156714</name>
</gene>
<dbReference type="PANTHER" id="PTHR43244">
    <property type="match status" value="1"/>
</dbReference>
<accession>A0A382AQL1</accession>
<proteinExistence type="predicted"/>
<dbReference type="AlphaFoldDB" id="A0A382AQL1"/>
<dbReference type="Pfam" id="PF00296">
    <property type="entry name" value="Bac_luciferase"/>
    <property type="match status" value="1"/>
</dbReference>
<dbReference type="InterPro" id="IPR011251">
    <property type="entry name" value="Luciferase-like_dom"/>
</dbReference>
<dbReference type="PANTHER" id="PTHR43244:SF1">
    <property type="entry name" value="5,10-METHYLENETETRAHYDROMETHANOPTERIN REDUCTASE"/>
    <property type="match status" value="1"/>
</dbReference>
<name>A0A382AQL1_9ZZZZ</name>
<evidence type="ECO:0000256" key="1">
    <source>
        <dbReference type="ARBA" id="ARBA00023002"/>
    </source>
</evidence>